<evidence type="ECO:0000256" key="7">
    <source>
        <dbReference type="SAM" id="Phobius"/>
    </source>
</evidence>
<evidence type="ECO:0000256" key="1">
    <source>
        <dbReference type="ARBA" id="ARBA00022670"/>
    </source>
</evidence>
<keyword evidence="7" id="KW-0812">Transmembrane</keyword>
<dbReference type="GO" id="GO:0006508">
    <property type="term" value="P:proteolysis"/>
    <property type="evidence" value="ECO:0007669"/>
    <property type="project" value="UniProtKB-KW"/>
</dbReference>
<comment type="cofactor">
    <cofactor evidence="6">
        <name>Zn(2+)</name>
        <dbReference type="ChEBI" id="CHEBI:29105"/>
    </cofactor>
    <text evidence="6">Binds 1 zinc ion per subunit.</text>
</comment>
<accession>A0A6J4IMH9</accession>
<dbReference type="Gene3D" id="3.30.2010.10">
    <property type="entry name" value="Metalloproteases ('zincins'), catalytic domain"/>
    <property type="match status" value="1"/>
</dbReference>
<evidence type="ECO:0000256" key="3">
    <source>
        <dbReference type="ARBA" id="ARBA00022801"/>
    </source>
</evidence>
<feature type="transmembrane region" description="Helical" evidence="7">
    <location>
        <begin position="102"/>
        <end position="126"/>
    </location>
</feature>
<keyword evidence="7" id="KW-1133">Transmembrane helix</keyword>
<evidence type="ECO:0000256" key="2">
    <source>
        <dbReference type="ARBA" id="ARBA00022723"/>
    </source>
</evidence>
<organism evidence="9">
    <name type="scientific">uncultured Arthrobacter sp</name>
    <dbReference type="NCBI Taxonomy" id="114050"/>
    <lineage>
        <taxon>Bacteria</taxon>
        <taxon>Bacillati</taxon>
        <taxon>Actinomycetota</taxon>
        <taxon>Actinomycetes</taxon>
        <taxon>Micrococcales</taxon>
        <taxon>Micrococcaceae</taxon>
        <taxon>Arthrobacter</taxon>
        <taxon>environmental samples</taxon>
    </lineage>
</organism>
<feature type="domain" description="Peptidase M48" evidence="8">
    <location>
        <begin position="49"/>
        <end position="220"/>
    </location>
</feature>
<gene>
    <name evidence="9" type="ORF">AVDCRST_MAG83-2468</name>
</gene>
<dbReference type="RefSeq" id="WP_294568584.1">
    <property type="nucleotide sequence ID" value="NZ_CADCTE010000140.1"/>
</dbReference>
<sequence length="227" mass="25008">MDMSRDRYVIDGYDELQRAARIHVSRISGEEGLQVPGVSIVRSVGPGPSRADAYFATRKGVPTIEVTERALRELSLEGLTFLLAHELGHLADAAQFARRTRLLVAVFSLAGVLMLGGFLTAALAGYFNASSYGGFAALVIGLATLGVWLLMACAMSREGEMRADMFALRHDPELTGAREVFDSWEVDKPEATGPMTLTRRVSFLFRTRPYRSTRLRAMQAALSRNHR</sequence>
<dbReference type="GO" id="GO:0046872">
    <property type="term" value="F:metal ion binding"/>
    <property type="evidence" value="ECO:0007669"/>
    <property type="project" value="UniProtKB-KW"/>
</dbReference>
<keyword evidence="4 6" id="KW-0862">Zinc</keyword>
<dbReference type="Pfam" id="PF01435">
    <property type="entry name" value="Peptidase_M48"/>
    <property type="match status" value="1"/>
</dbReference>
<feature type="transmembrane region" description="Helical" evidence="7">
    <location>
        <begin position="132"/>
        <end position="155"/>
    </location>
</feature>
<evidence type="ECO:0000256" key="5">
    <source>
        <dbReference type="ARBA" id="ARBA00023049"/>
    </source>
</evidence>
<evidence type="ECO:0000313" key="9">
    <source>
        <dbReference type="EMBL" id="CAA9257084.1"/>
    </source>
</evidence>
<proteinExistence type="inferred from homology"/>
<keyword evidence="3 6" id="KW-0378">Hydrolase</keyword>
<comment type="similarity">
    <text evidence="6">Belongs to the peptidase M48 family.</text>
</comment>
<evidence type="ECO:0000259" key="8">
    <source>
        <dbReference type="Pfam" id="PF01435"/>
    </source>
</evidence>
<keyword evidence="2" id="KW-0479">Metal-binding</keyword>
<evidence type="ECO:0000256" key="4">
    <source>
        <dbReference type="ARBA" id="ARBA00022833"/>
    </source>
</evidence>
<name>A0A6J4IMH9_9MICC</name>
<dbReference type="InterPro" id="IPR001915">
    <property type="entry name" value="Peptidase_M48"/>
</dbReference>
<reference evidence="9" key="1">
    <citation type="submission" date="2020-02" db="EMBL/GenBank/DDBJ databases">
        <authorList>
            <person name="Meier V. D."/>
        </authorList>
    </citation>
    <scope>NUCLEOTIDE SEQUENCE</scope>
    <source>
        <strain evidence="9">AVDCRST_MAG83</strain>
    </source>
</reference>
<protein>
    <recommendedName>
        <fullName evidence="8">Peptidase M48 domain-containing protein</fullName>
    </recommendedName>
</protein>
<dbReference type="EMBL" id="CADCTE010000140">
    <property type="protein sequence ID" value="CAA9257084.1"/>
    <property type="molecule type" value="Genomic_DNA"/>
</dbReference>
<dbReference type="GO" id="GO:0004222">
    <property type="term" value="F:metalloendopeptidase activity"/>
    <property type="evidence" value="ECO:0007669"/>
    <property type="project" value="InterPro"/>
</dbReference>
<keyword evidence="7" id="KW-0472">Membrane</keyword>
<evidence type="ECO:0000256" key="6">
    <source>
        <dbReference type="RuleBase" id="RU003983"/>
    </source>
</evidence>
<dbReference type="AlphaFoldDB" id="A0A6J4IMH9"/>
<keyword evidence="5 6" id="KW-0482">Metalloprotease</keyword>
<keyword evidence="1 6" id="KW-0645">Protease</keyword>